<keyword evidence="2 5" id="KW-0808">Transferase</keyword>
<evidence type="ECO:0000256" key="3">
    <source>
        <dbReference type="SAM" id="MobiDB-lite"/>
    </source>
</evidence>
<feature type="region of interest" description="Disordered" evidence="3">
    <location>
        <begin position="392"/>
        <end position="421"/>
    </location>
</feature>
<sequence length="705" mass="76107">MKISFLLHNAYGIGGTIRSTFNVAGALAAHHTVEIVSLIRTIDTPNLPLHPAVRLRPLIDLRPHEDPPRAGRRTADLGHPLLTRPSAHVPAAEARGTTNFNALTDERVAVYLDRTDADVVIATRPGLVIYLAALGRTGRFLRIGQEHRLYGTHRAEIRAACDAAIPHLDAYTSVSEADAATHRAHLPGVTTRLTALPNGVPATGIEPSDGRAKLVVAAGRLIPVKRYDLLVAAWETVAAKHPDWRLRIYGRGPQLPALRRQIDELGLAGQITLMGAHSPIETEWAKGAIAAVTSREESFGMTIVEAMHCGVPVVATDCPHGPGEIITDGRDGLLVPVGDADGIAKGLLALIEDDQLRRSMGEAARISAERYAPERVAAGYERLIEELHTARTAHTARSTAAPAHRRRTAAPLRGRPTGAPLTGTLKDAVKQLIRKPLRPVASCRVTAEGDLSVLLEAAGLHGGELELTVTRRRSDEPPFRVPLLPPVGATPSAPWTATLDRATLDLAEGRWDLHVVRASDGVRRRVRCRFAEGRGLLDLEPLPGSPFAWWIPYSTVDGYLALRAWRRPAHAEARVIRLDAEGLAVEGTLYGARFGPGAAPTAVATPSKGPARPFLTGVTALDGGRFRFTVPYERIREARDGEGATASWTLTLHKSARDGTPIRIGRIVGDIVDRDRTDLFPITHGVRPHLSRTGDLTIISVTIRN</sequence>
<dbReference type="Proteomes" id="UP000033615">
    <property type="component" value="Unassembled WGS sequence"/>
</dbReference>
<dbReference type="PANTHER" id="PTHR12526">
    <property type="entry name" value="GLYCOSYLTRANSFERASE"/>
    <property type="match status" value="1"/>
</dbReference>
<accession>A0A1V4DBQ2</accession>
<feature type="domain" description="Glycosyl transferase family 1" evidence="4">
    <location>
        <begin position="208"/>
        <end position="365"/>
    </location>
</feature>
<dbReference type="AlphaFoldDB" id="A0A1V4DBQ2"/>
<evidence type="ECO:0000313" key="6">
    <source>
        <dbReference type="Proteomes" id="UP000033615"/>
    </source>
</evidence>
<dbReference type="Gene3D" id="3.40.50.2000">
    <property type="entry name" value="Glycogen Phosphorylase B"/>
    <property type="match status" value="2"/>
</dbReference>
<gene>
    <name evidence="5" type="ORF">VT50_0203980</name>
</gene>
<evidence type="ECO:0000256" key="2">
    <source>
        <dbReference type="ARBA" id="ARBA00022679"/>
    </source>
</evidence>
<feature type="compositionally biased region" description="Basic and acidic residues" evidence="3">
    <location>
        <begin position="62"/>
        <end position="76"/>
    </location>
</feature>
<dbReference type="CDD" id="cd03820">
    <property type="entry name" value="GT4_AmsD-like"/>
    <property type="match status" value="1"/>
</dbReference>
<evidence type="ECO:0000313" key="5">
    <source>
        <dbReference type="EMBL" id="OPF83402.1"/>
    </source>
</evidence>
<organism evidence="5 6">
    <name type="scientific">Streptomyces antioxidans</name>
    <dbReference type="NCBI Taxonomy" id="1507734"/>
    <lineage>
        <taxon>Bacteria</taxon>
        <taxon>Bacillati</taxon>
        <taxon>Actinomycetota</taxon>
        <taxon>Actinomycetes</taxon>
        <taxon>Kitasatosporales</taxon>
        <taxon>Streptomycetaceae</taxon>
        <taxon>Streptomyces</taxon>
    </lineage>
</organism>
<protein>
    <recommendedName>
        <fullName evidence="1">D-inositol 3-phosphate glycosyltransferase</fullName>
    </recommendedName>
</protein>
<dbReference type="EMBL" id="LAKD02000005">
    <property type="protein sequence ID" value="OPF83402.1"/>
    <property type="molecule type" value="Genomic_DNA"/>
</dbReference>
<feature type="region of interest" description="Disordered" evidence="3">
    <location>
        <begin position="62"/>
        <end position="83"/>
    </location>
</feature>
<reference evidence="5" key="1">
    <citation type="submission" date="2016-12" db="EMBL/GenBank/DDBJ databases">
        <title>Genome sequence of Streptomyces antioxidans MUSC 164.</title>
        <authorList>
            <person name="Lee L.-H."/>
            <person name="Ser H.-L."/>
        </authorList>
    </citation>
    <scope>NUCLEOTIDE SEQUENCE [LARGE SCALE GENOMIC DNA]</scope>
    <source>
        <strain evidence="5">MUSC 164</strain>
    </source>
</reference>
<dbReference type="OrthoDB" id="570545at2"/>
<feature type="compositionally biased region" description="Low complexity" evidence="3">
    <location>
        <begin position="392"/>
        <end position="402"/>
    </location>
</feature>
<proteinExistence type="predicted"/>
<dbReference type="RefSeq" id="WP_046086863.1">
    <property type="nucleotide sequence ID" value="NZ_LAKD02000005.1"/>
</dbReference>
<dbReference type="Pfam" id="PF00534">
    <property type="entry name" value="Glycos_transf_1"/>
    <property type="match status" value="1"/>
</dbReference>
<dbReference type="PANTHER" id="PTHR12526:SF627">
    <property type="entry name" value="D-RHAMNOSYLTRANSFERASE WBPZ"/>
    <property type="match status" value="1"/>
</dbReference>
<dbReference type="GO" id="GO:0016757">
    <property type="term" value="F:glycosyltransferase activity"/>
    <property type="evidence" value="ECO:0007669"/>
    <property type="project" value="InterPro"/>
</dbReference>
<dbReference type="SUPFAM" id="SSF53756">
    <property type="entry name" value="UDP-Glycosyltransferase/glycogen phosphorylase"/>
    <property type="match status" value="1"/>
</dbReference>
<name>A0A1V4DBQ2_9ACTN</name>
<evidence type="ECO:0000256" key="1">
    <source>
        <dbReference type="ARBA" id="ARBA00021292"/>
    </source>
</evidence>
<comment type="caution">
    <text evidence="5">The sequence shown here is derived from an EMBL/GenBank/DDBJ whole genome shotgun (WGS) entry which is preliminary data.</text>
</comment>
<dbReference type="InterPro" id="IPR001296">
    <property type="entry name" value="Glyco_trans_1"/>
</dbReference>
<evidence type="ECO:0000259" key="4">
    <source>
        <dbReference type="Pfam" id="PF00534"/>
    </source>
</evidence>
<keyword evidence="6" id="KW-1185">Reference proteome</keyword>